<dbReference type="PROSITE" id="PS01098">
    <property type="entry name" value="LIPASE_GDSL_SER"/>
    <property type="match status" value="1"/>
</dbReference>
<gene>
    <name evidence="2" type="ORF">GO620_017040</name>
</gene>
<dbReference type="InterPro" id="IPR051532">
    <property type="entry name" value="Ester_Hydrolysis_Enzymes"/>
</dbReference>
<dbReference type="Pfam" id="PF13472">
    <property type="entry name" value="Lipase_GDSL_2"/>
    <property type="match status" value="1"/>
</dbReference>
<dbReference type="GO" id="GO:0004622">
    <property type="term" value="F:phosphatidylcholine lysophospholipase activity"/>
    <property type="evidence" value="ECO:0007669"/>
    <property type="project" value="TreeGrafter"/>
</dbReference>
<organism evidence="2 3">
    <name type="scientific">Mucilaginibacter ginkgonis</name>
    <dbReference type="NCBI Taxonomy" id="2682091"/>
    <lineage>
        <taxon>Bacteria</taxon>
        <taxon>Pseudomonadati</taxon>
        <taxon>Bacteroidota</taxon>
        <taxon>Sphingobacteriia</taxon>
        <taxon>Sphingobacteriales</taxon>
        <taxon>Sphingobacteriaceae</taxon>
        <taxon>Mucilaginibacter</taxon>
    </lineage>
</organism>
<dbReference type="CDD" id="cd01822">
    <property type="entry name" value="Lysophospholipase_L1_like"/>
    <property type="match status" value="1"/>
</dbReference>
<sequence>MNKTKIYLAFACALLAFSCSNPPKVKDTDDTSYVKRKAPSATGRKTILVFGDSLTAGYGLDDPSAAYPGVLQHYIDSLKLNYTVVNSGVSGETTAGGRSRIDWVLKTEPDIFLLELGANDGLRGTTVTETIHNLQTIIDKVKAKYPDTKIILLGMQVPPSMGQKYVGDFKKLFPDLAEKNHIDLVPFLLQGVGGDPKLNQADGIHPNVAGAKILAANVWQVLKKEI</sequence>
<name>A0A6I4I086_9SPHI</name>
<dbReference type="AlphaFoldDB" id="A0A6I4I086"/>
<proteinExistence type="predicted"/>
<keyword evidence="3" id="KW-1185">Reference proteome</keyword>
<dbReference type="InterPro" id="IPR013830">
    <property type="entry name" value="SGNH_hydro"/>
</dbReference>
<dbReference type="KEGG" id="mgik:GO620_017040"/>
<dbReference type="PANTHER" id="PTHR30383:SF24">
    <property type="entry name" value="THIOESTERASE 1_PROTEASE 1_LYSOPHOSPHOLIPASE L1"/>
    <property type="match status" value="1"/>
</dbReference>
<dbReference type="Proteomes" id="UP000429232">
    <property type="component" value="Chromosome"/>
</dbReference>
<evidence type="ECO:0000259" key="1">
    <source>
        <dbReference type="Pfam" id="PF13472"/>
    </source>
</evidence>
<accession>A0A6I4I086</accession>
<dbReference type="InterPro" id="IPR036514">
    <property type="entry name" value="SGNH_hydro_sf"/>
</dbReference>
<dbReference type="EMBL" id="CP066775">
    <property type="protein sequence ID" value="QQL49848.1"/>
    <property type="molecule type" value="Genomic_DNA"/>
</dbReference>
<protein>
    <submittedName>
        <fullName evidence="2">Arylesterase</fullName>
    </submittedName>
</protein>
<evidence type="ECO:0000313" key="2">
    <source>
        <dbReference type="EMBL" id="QQL49848.1"/>
    </source>
</evidence>
<dbReference type="GO" id="GO:0006629">
    <property type="term" value="P:lipid metabolic process"/>
    <property type="evidence" value="ECO:0007669"/>
    <property type="project" value="InterPro"/>
</dbReference>
<feature type="domain" description="SGNH hydrolase-type esterase" evidence="1">
    <location>
        <begin position="49"/>
        <end position="212"/>
    </location>
</feature>
<dbReference type="PROSITE" id="PS51257">
    <property type="entry name" value="PROKAR_LIPOPROTEIN"/>
    <property type="match status" value="1"/>
</dbReference>
<dbReference type="InterPro" id="IPR008265">
    <property type="entry name" value="Lipase_GDSL_AS"/>
</dbReference>
<reference evidence="2 3" key="1">
    <citation type="submission" date="2020-12" db="EMBL/GenBank/DDBJ databases">
        <title>HMF7856_wgs.fasta genome submission.</title>
        <authorList>
            <person name="Kang H."/>
            <person name="Kim H."/>
            <person name="Joh K."/>
        </authorList>
    </citation>
    <scope>NUCLEOTIDE SEQUENCE [LARGE SCALE GENOMIC DNA]</scope>
    <source>
        <strain evidence="2 3">HMF7856</strain>
    </source>
</reference>
<evidence type="ECO:0000313" key="3">
    <source>
        <dbReference type="Proteomes" id="UP000429232"/>
    </source>
</evidence>
<dbReference type="PANTHER" id="PTHR30383">
    <property type="entry name" value="THIOESTERASE 1/PROTEASE 1/LYSOPHOSPHOLIPASE L1"/>
    <property type="match status" value="1"/>
</dbReference>
<dbReference type="Gene3D" id="3.40.50.1110">
    <property type="entry name" value="SGNH hydrolase"/>
    <property type="match status" value="1"/>
</dbReference>
<dbReference type="RefSeq" id="WP_157523443.1">
    <property type="nucleotide sequence ID" value="NZ_CP066775.1"/>
</dbReference>
<dbReference type="SUPFAM" id="SSF52266">
    <property type="entry name" value="SGNH hydrolase"/>
    <property type="match status" value="1"/>
</dbReference>